<reference evidence="4" key="1">
    <citation type="submission" date="2021-03" db="EMBL/GenBank/DDBJ databases">
        <title>Draft genome sequence of rust myrtle Austropuccinia psidii MF-1, a brazilian biotype.</title>
        <authorList>
            <person name="Quecine M.C."/>
            <person name="Pachon D.M.R."/>
            <person name="Bonatelli M.L."/>
            <person name="Correr F.H."/>
            <person name="Franceschini L.M."/>
            <person name="Leite T.F."/>
            <person name="Margarido G.R.A."/>
            <person name="Almeida C.A."/>
            <person name="Ferrarezi J.A."/>
            <person name="Labate C.A."/>
        </authorList>
    </citation>
    <scope>NUCLEOTIDE SEQUENCE</scope>
    <source>
        <strain evidence="4">MF-1</strain>
    </source>
</reference>
<proteinExistence type="predicted"/>
<dbReference type="OrthoDB" id="6756822at2759"/>
<organism evidence="4 5">
    <name type="scientific">Austropuccinia psidii MF-1</name>
    <dbReference type="NCBI Taxonomy" id="1389203"/>
    <lineage>
        <taxon>Eukaryota</taxon>
        <taxon>Fungi</taxon>
        <taxon>Dikarya</taxon>
        <taxon>Basidiomycota</taxon>
        <taxon>Pucciniomycotina</taxon>
        <taxon>Pucciniomycetes</taxon>
        <taxon>Pucciniales</taxon>
        <taxon>Sphaerophragmiaceae</taxon>
        <taxon>Austropuccinia</taxon>
    </lineage>
</organism>
<evidence type="ECO:0000256" key="1">
    <source>
        <dbReference type="ARBA" id="ARBA00001968"/>
    </source>
</evidence>
<dbReference type="GO" id="GO:0046872">
    <property type="term" value="F:metal ion binding"/>
    <property type="evidence" value="ECO:0007669"/>
    <property type="project" value="UniProtKB-KW"/>
</dbReference>
<evidence type="ECO:0000313" key="4">
    <source>
        <dbReference type="EMBL" id="MBW0467928.1"/>
    </source>
</evidence>
<accession>A0A9Q3BML4</accession>
<dbReference type="Proteomes" id="UP000765509">
    <property type="component" value="Unassembled WGS sequence"/>
</dbReference>
<evidence type="ECO:0000259" key="3">
    <source>
        <dbReference type="Pfam" id="PF13359"/>
    </source>
</evidence>
<evidence type="ECO:0000313" key="5">
    <source>
        <dbReference type="Proteomes" id="UP000765509"/>
    </source>
</evidence>
<evidence type="ECO:0000256" key="2">
    <source>
        <dbReference type="ARBA" id="ARBA00022723"/>
    </source>
</evidence>
<dbReference type="AlphaFoldDB" id="A0A9Q3BML4"/>
<sequence>MKISQTPQEFHEKDQHLLANSEYASTPWVVPEYKGVAAHNEDNCSFNYCLEKSRVIIEHQVGILKGKWFSLREMQNQMRDKHEIGYFVSCVAPCTILHNMLAQIGNKCFDLYEDDDPPHAENLSNNDIGEDAVNTCEKIKPITLAWKDNQL</sequence>
<dbReference type="InterPro" id="IPR027806">
    <property type="entry name" value="HARBI1_dom"/>
</dbReference>
<dbReference type="EMBL" id="AVOT02001722">
    <property type="protein sequence ID" value="MBW0467928.1"/>
    <property type="molecule type" value="Genomic_DNA"/>
</dbReference>
<gene>
    <name evidence="4" type="ORF">O181_007643</name>
</gene>
<protein>
    <recommendedName>
        <fullName evidence="3">DDE Tnp4 domain-containing protein</fullName>
    </recommendedName>
</protein>
<keyword evidence="5" id="KW-1185">Reference proteome</keyword>
<name>A0A9Q3BML4_9BASI</name>
<keyword evidence="2" id="KW-0479">Metal-binding</keyword>
<comment type="caution">
    <text evidence="4">The sequence shown here is derived from an EMBL/GenBank/DDBJ whole genome shotgun (WGS) entry which is preliminary data.</text>
</comment>
<feature type="domain" description="DDE Tnp4" evidence="3">
    <location>
        <begin position="11"/>
        <end position="99"/>
    </location>
</feature>
<comment type="cofactor">
    <cofactor evidence="1">
        <name>a divalent metal cation</name>
        <dbReference type="ChEBI" id="CHEBI:60240"/>
    </cofactor>
</comment>
<dbReference type="Pfam" id="PF13359">
    <property type="entry name" value="DDE_Tnp_4"/>
    <property type="match status" value="1"/>
</dbReference>